<sequence length="453" mass="51326">MASFFLPTSVFFPRKVFKPVSPLSHVLVNKHLGVSVKSKTNGLGKIWLGSSVSTHGEKVKATNGFEEVSGEEEKFKKFEEEALKEYEKIEALAKSRIPSSTERGSHYESHARWNKFFDYALKTRFGESGYFTFEEPSQEDLRDDMIFYFELEGVKEFCSIRCAYKGIKLTVHGMKKVTLIIPTNLNLQVFYVQACESGSIFEGLLLPEGLNIYATTASNAEKSSCPGEEPCPPLKYETCLVDLLRLCNSGMHIFQTETLHQKYELEVCTCVGFAYGSHVMQYGDVGLSKDKLDLCMGTNSANDNFTFADANSLKPPSRVTNQRDADLVHFWEKFLGLLNTSSFACYCFHEVPKSTRRFHKKNRSSEASPEAMSHRLHVVRSAGQQLVDDWNCLKNLLERHCGSLSQYGIKHMRSFANICNAGIQMGQMEEAASQDYSVVSWIDKYKFFCMLLF</sequence>
<dbReference type="InterPro" id="IPR046427">
    <property type="entry name" value="Legumain_prodom_sf"/>
</dbReference>
<evidence type="ECO:0000313" key="4">
    <source>
        <dbReference type="Proteomes" id="UP000008694"/>
    </source>
</evidence>
<dbReference type="GO" id="GO:0006624">
    <property type="term" value="P:vacuolar protein processing"/>
    <property type="evidence" value="ECO:0007669"/>
    <property type="project" value="TreeGrafter"/>
</dbReference>
<dbReference type="Gene3D" id="3.40.50.1460">
    <property type="match status" value="1"/>
</dbReference>
<dbReference type="InterPro" id="IPR001096">
    <property type="entry name" value="Peptidase_C13"/>
</dbReference>
<dbReference type="eggNOG" id="KOG1348">
    <property type="taxonomic scope" value="Eukaryota"/>
</dbReference>
<dbReference type="Proteomes" id="UP000008694">
    <property type="component" value="Unassembled WGS sequence"/>
</dbReference>
<dbReference type="InterPro" id="IPR048501">
    <property type="entry name" value="Legum_prodom"/>
</dbReference>
<organism evidence="4">
    <name type="scientific">Arabidopsis lyrata subsp. lyrata</name>
    <name type="common">Lyre-leaved rock-cress</name>
    <dbReference type="NCBI Taxonomy" id="81972"/>
    <lineage>
        <taxon>Eukaryota</taxon>
        <taxon>Viridiplantae</taxon>
        <taxon>Streptophyta</taxon>
        <taxon>Embryophyta</taxon>
        <taxon>Tracheophyta</taxon>
        <taxon>Spermatophyta</taxon>
        <taxon>Magnoliopsida</taxon>
        <taxon>eudicotyledons</taxon>
        <taxon>Gunneridae</taxon>
        <taxon>Pentapetalae</taxon>
        <taxon>rosids</taxon>
        <taxon>malvids</taxon>
        <taxon>Brassicales</taxon>
        <taxon>Brassicaceae</taxon>
        <taxon>Camelineae</taxon>
        <taxon>Arabidopsis</taxon>
    </lineage>
</organism>
<keyword evidence="4" id="KW-1185">Reference proteome</keyword>
<feature type="domain" description="Legumain prodomain" evidence="2">
    <location>
        <begin position="370"/>
        <end position="434"/>
    </location>
</feature>
<protein>
    <recommendedName>
        <fullName evidence="2">Legumain prodomain domain-containing protein</fullName>
    </recommendedName>
</protein>
<name>D7MF46_ARALL</name>
<dbReference type="HOGENOM" id="CLU_604624_0_0_1"/>
<evidence type="ECO:0000313" key="3">
    <source>
        <dbReference type="EMBL" id="EFH45425.1"/>
    </source>
</evidence>
<dbReference type="EMBL" id="GL348719">
    <property type="protein sequence ID" value="EFH45425.1"/>
    <property type="molecule type" value="Genomic_DNA"/>
</dbReference>
<dbReference type="GO" id="GO:0005773">
    <property type="term" value="C:vacuole"/>
    <property type="evidence" value="ECO:0007669"/>
    <property type="project" value="GOC"/>
</dbReference>
<dbReference type="MEROPS" id="C13.002"/>
<dbReference type="GO" id="GO:0051603">
    <property type="term" value="P:proteolysis involved in protein catabolic process"/>
    <property type="evidence" value="ECO:0007669"/>
    <property type="project" value="TreeGrafter"/>
</dbReference>
<evidence type="ECO:0000256" key="1">
    <source>
        <dbReference type="ARBA" id="ARBA00009941"/>
    </source>
</evidence>
<dbReference type="PANTHER" id="PTHR12000">
    <property type="entry name" value="HEMOGLOBINASE FAMILY MEMBER"/>
    <property type="match status" value="1"/>
</dbReference>
<dbReference type="GO" id="GO:0004197">
    <property type="term" value="F:cysteine-type endopeptidase activity"/>
    <property type="evidence" value="ECO:0007669"/>
    <property type="project" value="TreeGrafter"/>
</dbReference>
<reference evidence="4" key="1">
    <citation type="journal article" date="2011" name="Nat. Genet.">
        <title>The Arabidopsis lyrata genome sequence and the basis of rapid genome size change.</title>
        <authorList>
            <person name="Hu T.T."/>
            <person name="Pattyn P."/>
            <person name="Bakker E.G."/>
            <person name="Cao J."/>
            <person name="Cheng J.-F."/>
            <person name="Clark R.M."/>
            <person name="Fahlgren N."/>
            <person name="Fawcett J.A."/>
            <person name="Grimwood J."/>
            <person name="Gundlach H."/>
            <person name="Haberer G."/>
            <person name="Hollister J.D."/>
            <person name="Ossowski S."/>
            <person name="Ottilar R.P."/>
            <person name="Salamov A.A."/>
            <person name="Schneeberger K."/>
            <person name="Spannagl M."/>
            <person name="Wang X."/>
            <person name="Yang L."/>
            <person name="Nasrallah M.E."/>
            <person name="Bergelson J."/>
            <person name="Carrington J.C."/>
            <person name="Gaut B.S."/>
            <person name="Schmutz J."/>
            <person name="Mayer K.F.X."/>
            <person name="Van de Peer Y."/>
            <person name="Grigoriev I.V."/>
            <person name="Nordborg M."/>
            <person name="Weigel D."/>
            <person name="Guo Y.-L."/>
        </authorList>
    </citation>
    <scope>NUCLEOTIDE SEQUENCE [LARGE SCALE GENOMIC DNA]</scope>
    <source>
        <strain evidence="4">cv. MN47</strain>
    </source>
</reference>
<dbReference type="Gramene" id="scaffold_700722.1">
    <property type="protein sequence ID" value="scaffold_700722.1"/>
    <property type="gene ID" value="scaffold_700722.1"/>
</dbReference>
<evidence type="ECO:0000259" key="2">
    <source>
        <dbReference type="Pfam" id="PF20985"/>
    </source>
</evidence>
<dbReference type="Pfam" id="PF20985">
    <property type="entry name" value="Legum_prodom"/>
    <property type="match status" value="1"/>
</dbReference>
<dbReference type="Gene3D" id="1.10.132.130">
    <property type="match status" value="1"/>
</dbReference>
<proteinExistence type="inferred from homology"/>
<dbReference type="STRING" id="81972.D7MF46"/>
<dbReference type="FunFam" id="1.10.132.130:FF:000001">
    <property type="entry name" value="Vacuolar-processing enzyme beta-isozyme"/>
    <property type="match status" value="1"/>
</dbReference>
<dbReference type="PANTHER" id="PTHR12000:SF50">
    <property type="entry name" value="VACUOLAR-PROCESSING ENZYME GAMMA-ISOZYME"/>
    <property type="match status" value="1"/>
</dbReference>
<dbReference type="Pfam" id="PF01650">
    <property type="entry name" value="Peptidase_C13"/>
    <property type="match status" value="1"/>
</dbReference>
<gene>
    <name evidence="3" type="ORF">ARALYDRAFT_912980</name>
</gene>
<comment type="similarity">
    <text evidence="1">Belongs to the peptidase C13 family.</text>
</comment>
<dbReference type="AlphaFoldDB" id="D7MF46"/>
<accession>D7MF46</accession>